<evidence type="ECO:0000256" key="2">
    <source>
        <dbReference type="ARBA" id="ARBA00022729"/>
    </source>
</evidence>
<gene>
    <name evidence="4" type="ORF">BECKH772A_GA0070896_101912</name>
    <name evidence="5" type="ORF">BECKH772B_GA0070898_101902</name>
    <name evidence="6" type="ORF">BECKH772C_GA0070978_101892</name>
</gene>
<dbReference type="Pfam" id="PF13458">
    <property type="entry name" value="Peripla_BP_6"/>
    <property type="match status" value="1"/>
</dbReference>
<evidence type="ECO:0000313" key="5">
    <source>
        <dbReference type="EMBL" id="VFK00425.1"/>
    </source>
</evidence>
<proteinExistence type="inferred from homology"/>
<dbReference type="InterPro" id="IPR028082">
    <property type="entry name" value="Peripla_BP_I"/>
</dbReference>
<evidence type="ECO:0000313" key="6">
    <source>
        <dbReference type="EMBL" id="VFK04553.1"/>
    </source>
</evidence>
<dbReference type="SUPFAM" id="SSF53822">
    <property type="entry name" value="Periplasmic binding protein-like I"/>
    <property type="match status" value="1"/>
</dbReference>
<protein>
    <submittedName>
        <fullName evidence="5">Amino acid/amide ABC transporter substrate-binding protein, HAAT family (TC 3.A.1.4.-)</fullName>
    </submittedName>
</protein>
<dbReference type="EMBL" id="CAADFJ010000189">
    <property type="protein sequence ID" value="VFK04553.1"/>
    <property type="molecule type" value="Genomic_DNA"/>
</dbReference>
<dbReference type="PANTHER" id="PTHR47235">
    <property type="entry name" value="BLR6548 PROTEIN"/>
    <property type="match status" value="1"/>
</dbReference>
<dbReference type="InterPro" id="IPR028081">
    <property type="entry name" value="Leu-bd"/>
</dbReference>
<dbReference type="CDD" id="cd06334">
    <property type="entry name" value="PBP1_ABC_ligand_binding-like"/>
    <property type="match status" value="1"/>
</dbReference>
<accession>A0A450V6H8</accession>
<feature type="domain" description="Leucine-binding protein" evidence="3">
    <location>
        <begin position="30"/>
        <end position="395"/>
    </location>
</feature>
<reference evidence="5" key="1">
    <citation type="submission" date="2019-02" db="EMBL/GenBank/DDBJ databases">
        <authorList>
            <person name="Gruber-Vodicka R. H."/>
            <person name="Seah K. B. B."/>
        </authorList>
    </citation>
    <scope>NUCLEOTIDE SEQUENCE</scope>
    <source>
        <strain evidence="6">BECK_SA2B12</strain>
        <strain evidence="4">BECK_SA2B15</strain>
        <strain evidence="5">BECK_SA2B20</strain>
    </source>
</reference>
<comment type="similarity">
    <text evidence="1">Belongs to the leucine-binding protein family.</text>
</comment>
<keyword evidence="2" id="KW-0732">Signal</keyword>
<dbReference type="Gene3D" id="3.40.50.2300">
    <property type="match status" value="2"/>
</dbReference>
<evidence type="ECO:0000256" key="1">
    <source>
        <dbReference type="ARBA" id="ARBA00010062"/>
    </source>
</evidence>
<dbReference type="EMBL" id="CAADFI010000190">
    <property type="protein sequence ID" value="VFK00425.1"/>
    <property type="molecule type" value="Genomic_DNA"/>
</dbReference>
<evidence type="ECO:0000313" key="4">
    <source>
        <dbReference type="EMBL" id="VFK00389.1"/>
    </source>
</evidence>
<dbReference type="EMBL" id="CAADFG010000191">
    <property type="protein sequence ID" value="VFK00389.1"/>
    <property type="molecule type" value="Genomic_DNA"/>
</dbReference>
<organism evidence="5">
    <name type="scientific">Candidatus Kentrum eta</name>
    <dbReference type="NCBI Taxonomy" id="2126337"/>
    <lineage>
        <taxon>Bacteria</taxon>
        <taxon>Pseudomonadati</taxon>
        <taxon>Pseudomonadota</taxon>
        <taxon>Gammaproteobacteria</taxon>
        <taxon>Candidatus Kentrum</taxon>
    </lineage>
</organism>
<dbReference type="AlphaFoldDB" id="A0A450V6H8"/>
<sequence length="435" mass="47496">MKRSMTTMLALSLLVLGMTLGNPVMADLVIPLLSFRTGPYAPNGIPYADGITDYLNLLNERDGGVGGERIEIVECETAYNTQQGVECYENTKGKGALVYFPLSTGISYQLIPKTTADGIPLHTMGYGRTSAANGNVFTHVFNFPGTYWDAASILIKYIGDGEGGMDNLSNKTIALIHHNSPYGKEPIRTLENLSAKHGFTFKTFPVDHPGQEQKSTWLQVRRNPPDYILLWGWGVMNQVAIKEAASIRFPMDKFIGVWWSSDEGDVLPAGLGADGYKAITFTGTNPDYPVYEDLDHYIFKAGKAAGDGSRVGTNLYNRGILQGLFLTEAIKTAQALHGVTRITPAMMRDGLENLEMTEEKYIAAGLPGFSVPFKVTCENHAAPGLGAIQQWDAKKKQWKLVSGFIASDREIVDPLIMEDSMAYGAEAGIPTDSCK</sequence>
<name>A0A450V6H8_9GAMM</name>
<evidence type="ECO:0000259" key="3">
    <source>
        <dbReference type="Pfam" id="PF13458"/>
    </source>
</evidence>
<dbReference type="PANTHER" id="PTHR47235:SF1">
    <property type="entry name" value="BLR6548 PROTEIN"/>
    <property type="match status" value="1"/>
</dbReference>